<proteinExistence type="predicted"/>
<evidence type="ECO:0000313" key="2">
    <source>
        <dbReference type="EMBL" id="CAD7200609.1"/>
    </source>
</evidence>
<dbReference type="AlphaFoldDB" id="A0A7R8VL63"/>
<protein>
    <submittedName>
        <fullName evidence="2">Uncharacterized protein</fullName>
    </submittedName>
</protein>
<feature type="compositionally biased region" description="Polar residues" evidence="1">
    <location>
        <begin position="64"/>
        <end position="77"/>
    </location>
</feature>
<name>A0A7R8VL63_TIMDO</name>
<evidence type="ECO:0000256" key="1">
    <source>
        <dbReference type="SAM" id="MobiDB-lite"/>
    </source>
</evidence>
<feature type="region of interest" description="Disordered" evidence="1">
    <location>
        <begin position="61"/>
        <end position="86"/>
    </location>
</feature>
<organism evidence="2">
    <name type="scientific">Timema douglasi</name>
    <name type="common">Walking stick</name>
    <dbReference type="NCBI Taxonomy" id="61478"/>
    <lineage>
        <taxon>Eukaryota</taxon>
        <taxon>Metazoa</taxon>
        <taxon>Ecdysozoa</taxon>
        <taxon>Arthropoda</taxon>
        <taxon>Hexapoda</taxon>
        <taxon>Insecta</taxon>
        <taxon>Pterygota</taxon>
        <taxon>Neoptera</taxon>
        <taxon>Polyneoptera</taxon>
        <taxon>Phasmatodea</taxon>
        <taxon>Timematodea</taxon>
        <taxon>Timematoidea</taxon>
        <taxon>Timematidae</taxon>
        <taxon>Timema</taxon>
    </lineage>
</organism>
<gene>
    <name evidence="2" type="ORF">TDIB3V08_LOCUS6822</name>
</gene>
<dbReference type="EMBL" id="OA567623">
    <property type="protein sequence ID" value="CAD7200609.1"/>
    <property type="molecule type" value="Genomic_DNA"/>
</dbReference>
<accession>A0A7R8VL63</accession>
<reference evidence="2" key="1">
    <citation type="submission" date="2020-11" db="EMBL/GenBank/DDBJ databases">
        <authorList>
            <person name="Tran Van P."/>
        </authorList>
    </citation>
    <scope>NUCLEOTIDE SEQUENCE</scope>
</reference>
<sequence length="320" mass="35175">MRSTSLANLSLAVRGSWLPPMYLLKGTNCTMSRAARFLPDLRAIVSASSVSIAEKSASPIPTMITDSGSTDASTNHSVGEDQEDKVAGTILERRRKSCHVVDDWRKIIRVGGVHVDEELMRNASVRGQPGSKTQNREHLVGVVILDNLTDRFDSLLVLVGYHADVVERAGISHIPNTAMNVEKNLRKKNNDLGEKGGRSGLVHITGSGRGKVVMCGHKPNSILLFFNTDHGSNQGGEGGAERDVSGIGGGEWRKPKRRCIFRTSRLSCTQDSSQADEVLKHKERVRFTEPPPVLLIQVMTTEFQVDLILQRCQFLCDHND</sequence>